<name>A0ABT1EGN8_9FIRM</name>
<dbReference type="Proteomes" id="UP001523565">
    <property type="component" value="Unassembled WGS sequence"/>
</dbReference>
<dbReference type="EMBL" id="JAMZFV010000007">
    <property type="protein sequence ID" value="MCP1109867.1"/>
    <property type="molecule type" value="Genomic_DNA"/>
</dbReference>
<accession>A0ABT1EGN8</accession>
<gene>
    <name evidence="1" type="ORF">NK118_06355</name>
</gene>
<dbReference type="RefSeq" id="WP_262068748.1">
    <property type="nucleotide sequence ID" value="NZ_JAMXOC010000007.1"/>
</dbReference>
<organism evidence="1 2">
    <name type="scientific">Ohessyouella blattaphilus</name>
    <dbReference type="NCBI Taxonomy" id="2949333"/>
    <lineage>
        <taxon>Bacteria</taxon>
        <taxon>Bacillati</taxon>
        <taxon>Bacillota</taxon>
        <taxon>Clostridia</taxon>
        <taxon>Lachnospirales</taxon>
        <taxon>Lachnospiraceae</taxon>
        <taxon>Ohessyouella</taxon>
    </lineage>
</organism>
<protein>
    <submittedName>
        <fullName evidence="1">Uncharacterized protein</fullName>
    </submittedName>
</protein>
<keyword evidence="2" id="KW-1185">Reference proteome</keyword>
<reference evidence="1 2" key="1">
    <citation type="journal article" date="2022" name="Genome Biol. Evol.">
        <title>Host diet, physiology and behaviors set the stage for Lachnospiraceae cladogenesis.</title>
        <authorList>
            <person name="Vera-Ponce De Leon A."/>
            <person name="Schneider M."/>
            <person name="Jahnes B.C."/>
            <person name="Sadowski V."/>
            <person name="Camuy-Velez L.A."/>
            <person name="Duan J."/>
            <person name="Sabree Z.L."/>
        </authorList>
    </citation>
    <scope>NUCLEOTIDE SEQUENCE [LARGE SCALE GENOMIC DNA]</scope>
    <source>
        <strain evidence="1 2">PAL227</strain>
    </source>
</reference>
<evidence type="ECO:0000313" key="2">
    <source>
        <dbReference type="Proteomes" id="UP001523565"/>
    </source>
</evidence>
<comment type="caution">
    <text evidence="1">The sequence shown here is derived from an EMBL/GenBank/DDBJ whole genome shotgun (WGS) entry which is preliminary data.</text>
</comment>
<proteinExistence type="predicted"/>
<evidence type="ECO:0000313" key="1">
    <source>
        <dbReference type="EMBL" id="MCP1109867.1"/>
    </source>
</evidence>
<sequence>MKKGILLLAIVICLLPGCGLIQKEPLPEWTKGHEMYKETYKAIRELEKEQELDFEILTYEERYGYPIFSFGLENELLADVFAVITPLWENQEVPMFGFCDNSRSVHFFALEQLAALDCKSLSLALDGDCAEGHTVADIKNLEQLKLVNGSVSHTESYLATQVKHLLILASNSLDISQIIVSYPNLEEITFLLEPEVLLTNISKLSNIASLHKINLVDPNNQQLETTIDLVSIYEDILAIPTIEQINGVAKADFDMGINAELQAEIDRVKIVTEVNDYCSNKAKEMRTNELKSNQGTPRLEEKLIVYYGESSSIESAISGEAFEGIPAERLAKSLEEADTVALVYGYYESVGFYTGGGIANKTYTMVVTVDMRDNEAVASHLVATENPPQTITIHNNLPTGASGELKKKDAMNYLLGLL</sequence>